<feature type="active site" evidence="5 6">
    <location>
        <position position="209"/>
    </location>
</feature>
<evidence type="ECO:0000313" key="9">
    <source>
        <dbReference type="EMBL" id="NDV02415.1"/>
    </source>
</evidence>
<protein>
    <recommendedName>
        <fullName evidence="4">Aldehyde dehydrogenase</fullName>
    </recommendedName>
</protein>
<dbReference type="InterPro" id="IPR016160">
    <property type="entry name" value="Ald_DH_CS_CYS"/>
</dbReference>
<dbReference type="GO" id="GO:0004029">
    <property type="term" value="F:aldehyde dehydrogenase (NAD+) activity"/>
    <property type="evidence" value="ECO:0007669"/>
    <property type="project" value="TreeGrafter"/>
</dbReference>
<proteinExistence type="inferred from homology"/>
<dbReference type="InterPro" id="IPR016161">
    <property type="entry name" value="Ald_DH/histidinol_DH"/>
</dbReference>
<dbReference type="AlphaFoldDB" id="A0A6B2JWX6"/>
<name>A0A6B2JWX6_9RHOB</name>
<accession>A0A6B2JWX6</accession>
<comment type="similarity">
    <text evidence="1 4 7">Belongs to the aldehyde dehydrogenase family.</text>
</comment>
<dbReference type="PANTHER" id="PTHR43570:SF20">
    <property type="entry name" value="ALDEHYDE DEHYDROGENASE ALDX-RELATED"/>
    <property type="match status" value="1"/>
</dbReference>
<evidence type="ECO:0000256" key="3">
    <source>
        <dbReference type="ARBA" id="ARBA00023027"/>
    </source>
</evidence>
<keyword evidence="2 4" id="KW-0560">Oxidoreductase</keyword>
<dbReference type="RefSeq" id="WP_163895307.1">
    <property type="nucleotide sequence ID" value="NZ_JAAFYS010000003.1"/>
</dbReference>
<dbReference type="EMBL" id="JAAGAB010000003">
    <property type="protein sequence ID" value="NDV02415.1"/>
    <property type="molecule type" value="Genomic_DNA"/>
</dbReference>
<feature type="domain" description="Aldehyde dehydrogenase" evidence="8">
    <location>
        <begin position="4"/>
        <end position="424"/>
    </location>
</feature>
<dbReference type="InterPro" id="IPR012394">
    <property type="entry name" value="Aldehyde_DH_NAD(P)"/>
</dbReference>
<sequence>MSVEELQRAAEALGGHWPAPSRAERAAHLSALAREVKAAAEEIATTVSADFGHRPRPETLLTEVAMILQAVRHAKRNLRRWMRPLRAPLPPHLWPSTGRVYREPLGLVGIHAPWNYPVQLSLAPLVAALAGGNRAILHPSEHAPRTAELLKRLVEAAVPGRARVVTGGPEVAQALSALPLDGLFFTGSTATGRRVMAAAAENLVPVVLELGGKSPALILPEVDLDAAARSIMAGKLLNAGQTCIAPDYVLVPRPMMEPLLEALRRATAALYPDPAGEDYATILRGADLARLTALREGADARPLMAQMPPPPRLGAWVLVDPPADHPALREEIFGPVLPLVPYEGAEAARAYVNGRPTPLALYVYGRDVRAARAEVEAIRSGGAMINEAVQHVAVQSMPFGGAGASGLGAYHGDEGFRSLSRPRSVIVSRPSLARMVRPPYGQRMERILASLMR</sequence>
<dbReference type="GO" id="GO:0005737">
    <property type="term" value="C:cytoplasm"/>
    <property type="evidence" value="ECO:0007669"/>
    <property type="project" value="TreeGrafter"/>
</dbReference>
<dbReference type="PIRSF" id="PIRSF036492">
    <property type="entry name" value="ALDH"/>
    <property type="match status" value="1"/>
</dbReference>
<evidence type="ECO:0000256" key="7">
    <source>
        <dbReference type="RuleBase" id="RU003345"/>
    </source>
</evidence>
<dbReference type="InterPro" id="IPR016163">
    <property type="entry name" value="Ald_DH_C"/>
</dbReference>
<dbReference type="Gene3D" id="3.40.605.10">
    <property type="entry name" value="Aldehyde Dehydrogenase, Chain A, domain 1"/>
    <property type="match status" value="1"/>
</dbReference>
<feature type="active site" evidence="5">
    <location>
        <position position="243"/>
    </location>
</feature>
<dbReference type="Proteomes" id="UP000474757">
    <property type="component" value="Unassembled WGS sequence"/>
</dbReference>
<dbReference type="Pfam" id="PF00171">
    <property type="entry name" value="Aldedh"/>
    <property type="match status" value="1"/>
</dbReference>
<evidence type="ECO:0000256" key="6">
    <source>
        <dbReference type="PROSITE-ProRule" id="PRU10007"/>
    </source>
</evidence>
<evidence type="ECO:0000256" key="1">
    <source>
        <dbReference type="ARBA" id="ARBA00009986"/>
    </source>
</evidence>
<dbReference type="PROSITE" id="PS00070">
    <property type="entry name" value="ALDEHYDE_DEHYDR_CYS"/>
    <property type="match status" value="1"/>
</dbReference>
<dbReference type="InterPro" id="IPR015590">
    <property type="entry name" value="Aldehyde_DH_dom"/>
</dbReference>
<dbReference type="SUPFAM" id="SSF53720">
    <property type="entry name" value="ALDH-like"/>
    <property type="match status" value="1"/>
</dbReference>
<evidence type="ECO:0000256" key="2">
    <source>
        <dbReference type="ARBA" id="ARBA00023002"/>
    </source>
</evidence>
<evidence type="ECO:0000259" key="8">
    <source>
        <dbReference type="Pfam" id="PF00171"/>
    </source>
</evidence>
<dbReference type="GO" id="GO:0006081">
    <property type="term" value="P:aldehyde metabolic process"/>
    <property type="evidence" value="ECO:0007669"/>
    <property type="project" value="InterPro"/>
</dbReference>
<evidence type="ECO:0000256" key="5">
    <source>
        <dbReference type="PIRSR" id="PIRSR036492-1"/>
    </source>
</evidence>
<keyword evidence="10" id="KW-1185">Reference proteome</keyword>
<organism evidence="9 10">
    <name type="scientific">Pseudoroseicyclus tamaricis</name>
    <dbReference type="NCBI Taxonomy" id="2705421"/>
    <lineage>
        <taxon>Bacteria</taxon>
        <taxon>Pseudomonadati</taxon>
        <taxon>Pseudomonadota</taxon>
        <taxon>Alphaproteobacteria</taxon>
        <taxon>Rhodobacterales</taxon>
        <taxon>Paracoccaceae</taxon>
        <taxon>Pseudoroseicyclus</taxon>
    </lineage>
</organism>
<reference evidence="9 10" key="1">
    <citation type="submission" date="2020-02" db="EMBL/GenBank/DDBJ databases">
        <title>Pseudoroseicyclus tamarix, sp. nov., isolated from offshore sediment of a Tamarix chinensis forest.</title>
        <authorList>
            <person name="Gai Y."/>
        </authorList>
    </citation>
    <scope>NUCLEOTIDE SEQUENCE [LARGE SCALE GENOMIC DNA]</scope>
    <source>
        <strain evidence="9 10">CLL3-39</strain>
    </source>
</reference>
<dbReference type="InterPro" id="IPR016162">
    <property type="entry name" value="Ald_DH_N"/>
</dbReference>
<comment type="caution">
    <text evidence="9">The sequence shown here is derived from an EMBL/GenBank/DDBJ whole genome shotgun (WGS) entry which is preliminary data.</text>
</comment>
<keyword evidence="3" id="KW-0520">NAD</keyword>
<gene>
    <name evidence="9" type="ORF">GZA08_15700</name>
</gene>
<dbReference type="PROSITE" id="PS00687">
    <property type="entry name" value="ALDEHYDE_DEHYDR_GLU"/>
    <property type="match status" value="1"/>
</dbReference>
<dbReference type="Gene3D" id="3.40.309.10">
    <property type="entry name" value="Aldehyde Dehydrogenase, Chain A, domain 2"/>
    <property type="match status" value="1"/>
</dbReference>
<dbReference type="InterPro" id="IPR029510">
    <property type="entry name" value="Ald_DH_CS_GLU"/>
</dbReference>
<evidence type="ECO:0000256" key="4">
    <source>
        <dbReference type="PIRNR" id="PIRNR036492"/>
    </source>
</evidence>
<evidence type="ECO:0000313" key="10">
    <source>
        <dbReference type="Proteomes" id="UP000474757"/>
    </source>
</evidence>
<dbReference type="PANTHER" id="PTHR43570">
    <property type="entry name" value="ALDEHYDE DEHYDROGENASE"/>
    <property type="match status" value="1"/>
</dbReference>